<gene>
    <name evidence="4" type="ORF">PHY01_24790</name>
</gene>
<dbReference type="AlphaFoldDB" id="A0A4Y3WS63"/>
<dbReference type="CDD" id="cd00085">
    <property type="entry name" value="HNHc"/>
    <property type="match status" value="1"/>
</dbReference>
<dbReference type="Pfam" id="PF01844">
    <property type="entry name" value="HNH"/>
    <property type="match status" value="1"/>
</dbReference>
<comment type="caution">
    <text evidence="4">The sequence shown here is derived from an EMBL/GenBank/DDBJ whole genome shotgun (WGS) entry which is preliminary data.</text>
</comment>
<feature type="domain" description="HNH nuclease" evidence="3">
    <location>
        <begin position="373"/>
        <end position="424"/>
    </location>
</feature>
<dbReference type="InterPro" id="IPR003615">
    <property type="entry name" value="HNH_nuc"/>
</dbReference>
<evidence type="ECO:0000256" key="1">
    <source>
        <dbReference type="ARBA" id="ARBA00023450"/>
    </source>
</evidence>
<feature type="region of interest" description="Disordered" evidence="2">
    <location>
        <begin position="498"/>
        <end position="533"/>
    </location>
</feature>
<evidence type="ECO:0000256" key="2">
    <source>
        <dbReference type="SAM" id="MobiDB-lite"/>
    </source>
</evidence>
<sequence>MPHPTLSSPAVPSTAGSPTRTLPRLEAELLGLAGHLAAAQCRFLRLLAEFDDRAGWAGPGMRSCAHWLTWRIGMSLRTAHEHVRVAHALRRLPLIDEAFAEGRISYSKVRAITRVAVPPPDDPTPTGTAGSDTAGDGASEDASADAAAAPNVDQPAGGPVGTPGGPEPAANTERTLLQLALAGTASHVETVVRGARRMQADPARPVLRRSLTWRRADDGSLVLTARLAPADGAALIAAVDAAAGPAPAPVRHPVPSSPPAWRERADAEYPGVATDRLAARRADALLALVTAAADPAPESPPGPPRRAVLRGRADVVVHIEAGEGGAAIVGGPEIAPATAERLACDARARVLLSDRRGNRLHLGRRRRLASPAQIAALTVRDGGRCRFAGCAQDRHLHAHHVVHWLRGGPTDVDNLVLLCGFHHTLVHERGYGIRRSGDGWASLRPDGTQVPPVGEPLVGDVEGLIETHARAQLRIDPAGLTPEWAGERLDRHAILAHLLRPTGDPGDDPDADETEPDGTGPDRTGPDRRGSAA</sequence>
<evidence type="ECO:0000259" key="3">
    <source>
        <dbReference type="SMART" id="SM00507"/>
    </source>
</evidence>
<dbReference type="GO" id="GO:0004519">
    <property type="term" value="F:endonuclease activity"/>
    <property type="evidence" value="ECO:0007669"/>
    <property type="project" value="InterPro"/>
</dbReference>
<evidence type="ECO:0000313" key="5">
    <source>
        <dbReference type="Proteomes" id="UP000320338"/>
    </source>
</evidence>
<dbReference type="Gene3D" id="1.10.30.50">
    <property type="match status" value="1"/>
</dbReference>
<protein>
    <recommendedName>
        <fullName evidence="3">HNH nuclease domain-containing protein</fullName>
    </recommendedName>
</protein>
<accession>A0A4Y3WS63</accession>
<dbReference type="Pfam" id="PF02720">
    <property type="entry name" value="DUF222"/>
    <property type="match status" value="2"/>
</dbReference>
<dbReference type="OrthoDB" id="5176970at2"/>
<dbReference type="SMART" id="SM00507">
    <property type="entry name" value="HNHc"/>
    <property type="match status" value="1"/>
</dbReference>
<dbReference type="GO" id="GO:0003676">
    <property type="term" value="F:nucleic acid binding"/>
    <property type="evidence" value="ECO:0007669"/>
    <property type="project" value="InterPro"/>
</dbReference>
<dbReference type="RefSeq" id="WP_141278717.1">
    <property type="nucleotide sequence ID" value="NZ_BAAARZ010000008.1"/>
</dbReference>
<dbReference type="InterPro" id="IPR002711">
    <property type="entry name" value="HNH"/>
</dbReference>
<keyword evidence="5" id="KW-1185">Reference proteome</keyword>
<feature type="compositionally biased region" description="Low complexity" evidence="2">
    <location>
        <begin position="124"/>
        <end position="137"/>
    </location>
</feature>
<organism evidence="4 5">
    <name type="scientific">Pseudonocardia hydrocarbonoxydans</name>
    <dbReference type="NCBI Taxonomy" id="76726"/>
    <lineage>
        <taxon>Bacteria</taxon>
        <taxon>Bacillati</taxon>
        <taxon>Actinomycetota</taxon>
        <taxon>Actinomycetes</taxon>
        <taxon>Pseudonocardiales</taxon>
        <taxon>Pseudonocardiaceae</taxon>
        <taxon>Pseudonocardia</taxon>
    </lineage>
</organism>
<dbReference type="GO" id="GO:0008270">
    <property type="term" value="F:zinc ion binding"/>
    <property type="evidence" value="ECO:0007669"/>
    <property type="project" value="InterPro"/>
</dbReference>
<feature type="region of interest" description="Disordered" evidence="2">
    <location>
        <begin position="115"/>
        <end position="170"/>
    </location>
</feature>
<evidence type="ECO:0000313" key="4">
    <source>
        <dbReference type="EMBL" id="GEC20196.1"/>
    </source>
</evidence>
<proteinExistence type="inferred from homology"/>
<comment type="similarity">
    <text evidence="1">Belongs to the Rv1128c/1148c/1588c/1702c/1945/3466 family.</text>
</comment>
<name>A0A4Y3WS63_9PSEU</name>
<dbReference type="EMBL" id="BJNG01000017">
    <property type="protein sequence ID" value="GEC20196.1"/>
    <property type="molecule type" value="Genomic_DNA"/>
</dbReference>
<reference evidence="4 5" key="1">
    <citation type="submission" date="2019-06" db="EMBL/GenBank/DDBJ databases">
        <title>Whole genome shotgun sequence of Pseudonocardia hydrocarbonoxydans NBRC 14498.</title>
        <authorList>
            <person name="Hosoyama A."/>
            <person name="Uohara A."/>
            <person name="Ohji S."/>
            <person name="Ichikawa N."/>
        </authorList>
    </citation>
    <scope>NUCLEOTIDE SEQUENCE [LARGE SCALE GENOMIC DNA]</scope>
    <source>
        <strain evidence="4 5">NBRC 14498</strain>
    </source>
</reference>
<dbReference type="InterPro" id="IPR003870">
    <property type="entry name" value="DUF222"/>
</dbReference>
<feature type="compositionally biased region" description="Basic and acidic residues" evidence="2">
    <location>
        <begin position="524"/>
        <end position="533"/>
    </location>
</feature>
<feature type="compositionally biased region" description="Acidic residues" evidence="2">
    <location>
        <begin position="505"/>
        <end position="516"/>
    </location>
</feature>
<dbReference type="Proteomes" id="UP000320338">
    <property type="component" value="Unassembled WGS sequence"/>
</dbReference>